<feature type="transmembrane region" description="Helical" evidence="8">
    <location>
        <begin position="47"/>
        <end position="67"/>
    </location>
</feature>
<dbReference type="InterPro" id="IPR018047">
    <property type="entry name" value="Ammonium_transpt_CS"/>
</dbReference>
<evidence type="ECO:0000259" key="10">
    <source>
        <dbReference type="Pfam" id="PF00909"/>
    </source>
</evidence>
<evidence type="ECO:0000256" key="5">
    <source>
        <dbReference type="ARBA" id="ARBA00022989"/>
    </source>
</evidence>
<keyword evidence="3" id="KW-0813">Transport</keyword>
<keyword evidence="7" id="KW-0924">Ammonia transport</keyword>
<dbReference type="InterPro" id="IPR029020">
    <property type="entry name" value="Ammonium/urea_transptr"/>
</dbReference>
<evidence type="ECO:0000313" key="11">
    <source>
        <dbReference type="EMBL" id="OGL53142.1"/>
    </source>
</evidence>
<feature type="transmembrane region" description="Helical" evidence="8">
    <location>
        <begin position="394"/>
        <end position="414"/>
    </location>
</feature>
<dbReference type="InterPro" id="IPR024041">
    <property type="entry name" value="NH4_transpt_AmtB-like_dom"/>
</dbReference>
<reference evidence="11 12" key="1">
    <citation type="journal article" date="2016" name="Nat. Commun.">
        <title>Thousands of microbial genomes shed light on interconnected biogeochemical processes in an aquifer system.</title>
        <authorList>
            <person name="Anantharaman K."/>
            <person name="Brown C.T."/>
            <person name="Hug L.A."/>
            <person name="Sharon I."/>
            <person name="Castelle C.J."/>
            <person name="Probst A.J."/>
            <person name="Thomas B.C."/>
            <person name="Singh A."/>
            <person name="Wilkins M.J."/>
            <person name="Karaoz U."/>
            <person name="Brodie E.L."/>
            <person name="Williams K.H."/>
            <person name="Hubbard S.S."/>
            <person name="Banfield J.F."/>
        </authorList>
    </citation>
    <scope>NUCLEOTIDE SEQUENCE [LARGE SCALE GENOMIC DNA]</scope>
</reference>
<dbReference type="SUPFAM" id="SSF111352">
    <property type="entry name" value="Ammonium transporter"/>
    <property type="match status" value="1"/>
</dbReference>
<evidence type="ECO:0000256" key="7">
    <source>
        <dbReference type="ARBA" id="ARBA00023177"/>
    </source>
</evidence>
<evidence type="ECO:0000256" key="4">
    <source>
        <dbReference type="ARBA" id="ARBA00022692"/>
    </source>
</evidence>
<evidence type="ECO:0000256" key="2">
    <source>
        <dbReference type="ARBA" id="ARBA00005887"/>
    </source>
</evidence>
<organism evidence="11 12">
    <name type="scientific">Candidatus Schekmanbacteria bacterium RIFCSPLOWO2_12_FULL_38_15</name>
    <dbReference type="NCBI Taxonomy" id="1817883"/>
    <lineage>
        <taxon>Bacteria</taxon>
        <taxon>Candidatus Schekmaniibacteriota</taxon>
    </lineage>
</organism>
<dbReference type="PANTHER" id="PTHR11730">
    <property type="entry name" value="AMMONIUM TRANSPORTER"/>
    <property type="match status" value="1"/>
</dbReference>
<evidence type="ECO:0000256" key="8">
    <source>
        <dbReference type="SAM" id="Phobius"/>
    </source>
</evidence>
<feature type="transmembrane region" description="Helical" evidence="8">
    <location>
        <begin position="420"/>
        <end position="437"/>
    </location>
</feature>
<dbReference type="STRING" id="1817883.A3G31_12505"/>
<feature type="transmembrane region" description="Helical" evidence="8">
    <location>
        <begin position="496"/>
        <end position="521"/>
    </location>
</feature>
<feature type="transmembrane region" description="Helical" evidence="8">
    <location>
        <begin position="269"/>
        <end position="290"/>
    </location>
</feature>
<dbReference type="EMBL" id="MGDI01000027">
    <property type="protein sequence ID" value="OGL53142.1"/>
    <property type="molecule type" value="Genomic_DNA"/>
</dbReference>
<comment type="similarity">
    <text evidence="2">Belongs to the ammonia transporter channel (TC 1.A.11.2) family.</text>
</comment>
<proteinExistence type="inferred from homology"/>
<feature type="chain" id="PRO_5009532380" description="Ammonium transporter AmtB-like domain-containing protein" evidence="9">
    <location>
        <begin position="24"/>
        <end position="559"/>
    </location>
</feature>
<feature type="transmembrane region" description="Helical" evidence="8">
    <location>
        <begin position="161"/>
        <end position="181"/>
    </location>
</feature>
<evidence type="ECO:0000256" key="3">
    <source>
        <dbReference type="ARBA" id="ARBA00022448"/>
    </source>
</evidence>
<feature type="transmembrane region" description="Helical" evidence="8">
    <location>
        <begin position="193"/>
        <end position="213"/>
    </location>
</feature>
<dbReference type="PROSITE" id="PS01219">
    <property type="entry name" value="AMMONIUM_TRANSP"/>
    <property type="match status" value="1"/>
</dbReference>
<feature type="transmembrane region" description="Helical" evidence="8">
    <location>
        <begin position="311"/>
        <end position="328"/>
    </location>
</feature>
<evidence type="ECO:0000256" key="9">
    <source>
        <dbReference type="SAM" id="SignalP"/>
    </source>
</evidence>
<keyword evidence="4 8" id="KW-0812">Transmembrane</keyword>
<dbReference type="GO" id="GO:0016020">
    <property type="term" value="C:membrane"/>
    <property type="evidence" value="ECO:0007669"/>
    <property type="project" value="UniProtKB-SubCell"/>
</dbReference>
<keyword evidence="6 8" id="KW-0472">Membrane</keyword>
<comment type="subcellular location">
    <subcellularLocation>
        <location evidence="1">Membrane</location>
        <topology evidence="1">Multi-pass membrane protein</topology>
    </subcellularLocation>
</comment>
<feature type="domain" description="Ammonium transporter AmtB-like" evidence="10">
    <location>
        <begin position="47"/>
        <end position="548"/>
    </location>
</feature>
<sequence length="559" mass="60589">MKKILVITLIFSLVLFLPFRSGAQDQPEKSPVTQEQFSKLASIAAIMWWAICFALIFFMQSGFLLLEAGSVRAKNAANVATKVMVHIGIAVITFYSIGFAIKSFGWPWCFILKWKGKILSDSTIWVGTLAEVPGDYITGFSGWLNNAYSYMPWSFNPAPDVYIWAFFGSLLFCITSMAIPGTVFSERFSFKGYILFAFIYSGIIYPVFGWLIWGGLAGSPILDPNSSLLRLVDRFFTPSVESELGKKLLGYGMSADGSSKHFYAPYTDYAGSTGVHSLGGLIGLMGALYIGPRIGKFKKDGGAVAIPSHNVPMAVFGALLLAFCWFGFNGGSVIANYFNNSLYGKGAGSRGLYLADYIYSDLWWVIVVTVMAGGGGILGSLLSSLKLSGKADPLIIANGLLGALVGVCSGVGFVHPFFGFIIGFVCGFQFPYSLRFVERTLRIDDAIGTIPCHAVSGIIGSIMAGIWGQGFWWGIIPIRWVHPGGEMIGGSFIPTFPIQLIGVLILFLWALPAGYLTFLLIDKVTGCRVSAETEEMGLDISEHGLEAYPRSPEGSSVSF</sequence>
<dbReference type="PANTHER" id="PTHR11730:SF6">
    <property type="entry name" value="AMMONIUM TRANSPORTER"/>
    <property type="match status" value="1"/>
</dbReference>
<protein>
    <recommendedName>
        <fullName evidence="10">Ammonium transporter AmtB-like domain-containing protein</fullName>
    </recommendedName>
</protein>
<evidence type="ECO:0000313" key="12">
    <source>
        <dbReference type="Proteomes" id="UP000178082"/>
    </source>
</evidence>
<keyword evidence="5 8" id="KW-1133">Transmembrane helix</keyword>
<feature type="transmembrane region" description="Helical" evidence="8">
    <location>
        <begin position="362"/>
        <end position="382"/>
    </location>
</feature>
<evidence type="ECO:0000256" key="6">
    <source>
        <dbReference type="ARBA" id="ARBA00023136"/>
    </source>
</evidence>
<dbReference type="AlphaFoldDB" id="A0A1F7SH78"/>
<dbReference type="Pfam" id="PF00909">
    <property type="entry name" value="Ammonium_transp"/>
    <property type="match status" value="1"/>
</dbReference>
<feature type="transmembrane region" description="Helical" evidence="8">
    <location>
        <begin position="79"/>
        <end position="101"/>
    </location>
</feature>
<dbReference type="GO" id="GO:0008519">
    <property type="term" value="F:ammonium channel activity"/>
    <property type="evidence" value="ECO:0007669"/>
    <property type="project" value="InterPro"/>
</dbReference>
<dbReference type="Gene3D" id="1.10.3430.10">
    <property type="entry name" value="Ammonium transporter AmtB like domains"/>
    <property type="match status" value="1"/>
</dbReference>
<evidence type="ECO:0000256" key="1">
    <source>
        <dbReference type="ARBA" id="ARBA00004141"/>
    </source>
</evidence>
<dbReference type="GO" id="GO:0097272">
    <property type="term" value="P:ammonium homeostasis"/>
    <property type="evidence" value="ECO:0007669"/>
    <property type="project" value="TreeGrafter"/>
</dbReference>
<feature type="transmembrane region" description="Helical" evidence="8">
    <location>
        <begin position="458"/>
        <end position="476"/>
    </location>
</feature>
<dbReference type="Proteomes" id="UP000178082">
    <property type="component" value="Unassembled WGS sequence"/>
</dbReference>
<name>A0A1F7SH78_9BACT</name>
<comment type="caution">
    <text evidence="11">The sequence shown here is derived from an EMBL/GenBank/DDBJ whole genome shotgun (WGS) entry which is preliminary data.</text>
</comment>
<gene>
    <name evidence="11" type="ORF">A3G31_12505</name>
</gene>
<accession>A0A1F7SH78</accession>
<feature type="signal peptide" evidence="9">
    <location>
        <begin position="1"/>
        <end position="23"/>
    </location>
</feature>
<keyword evidence="9" id="KW-0732">Signal</keyword>